<accession>A0ABW8SZ29</accession>
<proteinExistence type="predicted"/>
<comment type="caution">
    <text evidence="2">The sequence shown here is derived from an EMBL/GenBank/DDBJ whole genome shotgun (WGS) entry which is preliminary data.</text>
</comment>
<evidence type="ECO:0000259" key="1">
    <source>
        <dbReference type="Pfam" id="PF04993"/>
    </source>
</evidence>
<organism evidence="2 3">
    <name type="scientific">Aquirufa novilacunae</name>
    <dbReference type="NCBI Taxonomy" id="3139305"/>
    <lineage>
        <taxon>Bacteria</taxon>
        <taxon>Pseudomonadati</taxon>
        <taxon>Bacteroidota</taxon>
        <taxon>Cytophagia</taxon>
        <taxon>Cytophagales</taxon>
        <taxon>Flectobacillaceae</taxon>
        <taxon>Aquirufa</taxon>
    </lineage>
</organism>
<gene>
    <name evidence="2" type="ORF">V7S74_06375</name>
</gene>
<dbReference type="RefSeq" id="WP_406777941.1">
    <property type="nucleotide sequence ID" value="NZ_JBEWZG010000002.1"/>
</dbReference>
<evidence type="ECO:0000313" key="2">
    <source>
        <dbReference type="EMBL" id="MFL0206364.1"/>
    </source>
</evidence>
<protein>
    <submittedName>
        <fullName evidence="2">TfoX/Sxy family protein</fullName>
    </submittedName>
</protein>
<evidence type="ECO:0000313" key="3">
    <source>
        <dbReference type="Proteomes" id="UP001623559"/>
    </source>
</evidence>
<reference evidence="2 3" key="1">
    <citation type="submission" date="2024-07" db="EMBL/GenBank/DDBJ databases">
        <authorList>
            <person name="Pitt A."/>
            <person name="Hahn M.W."/>
        </authorList>
    </citation>
    <scope>NUCLEOTIDE SEQUENCE [LARGE SCALE GENOMIC DNA]</scope>
    <source>
        <strain evidence="2 3">2-AUSEE-184A6</strain>
    </source>
</reference>
<dbReference type="EMBL" id="JBEWZG010000002">
    <property type="protein sequence ID" value="MFL0206364.1"/>
    <property type="molecule type" value="Genomic_DNA"/>
</dbReference>
<dbReference type="Proteomes" id="UP001623559">
    <property type="component" value="Unassembled WGS sequence"/>
</dbReference>
<dbReference type="InterPro" id="IPR007076">
    <property type="entry name" value="TfoX_N"/>
</dbReference>
<feature type="domain" description="TfoX N-terminal" evidence="1">
    <location>
        <begin position="20"/>
        <end position="107"/>
    </location>
</feature>
<dbReference type="Pfam" id="PF04993">
    <property type="entry name" value="TfoX_N"/>
    <property type="match status" value="1"/>
</dbReference>
<name>A0ABW8SZ29_9BACT</name>
<sequence length="114" mass="13484">MAYSEYQADRIRERLKGISYSEKRMMGGLIFMVRDAMCVGLDFDKKANEDRLMVRVGKLQYEHLLNYQGSVAMNFTGREMRGFLFINASFFDQEDQLDFWIQKGLEFNQLLTQE</sequence>
<dbReference type="SUPFAM" id="SSF159894">
    <property type="entry name" value="YgaC/TfoX-N like"/>
    <property type="match status" value="1"/>
</dbReference>